<dbReference type="InterPro" id="IPR027417">
    <property type="entry name" value="P-loop_NTPase"/>
</dbReference>
<evidence type="ECO:0000313" key="8">
    <source>
        <dbReference type="EMBL" id="GAM34545.1"/>
    </source>
</evidence>
<dbReference type="InterPro" id="IPR038718">
    <property type="entry name" value="SNF2-like_sf"/>
</dbReference>
<dbReference type="GO" id="GO:0005524">
    <property type="term" value="F:ATP binding"/>
    <property type="evidence" value="ECO:0007669"/>
    <property type="project" value="UniProtKB-KW"/>
</dbReference>
<feature type="domain" description="Helicase C-terminal" evidence="7">
    <location>
        <begin position="683"/>
        <end position="838"/>
    </location>
</feature>
<keyword evidence="2" id="KW-0378">Hydrolase</keyword>
<evidence type="ECO:0000256" key="2">
    <source>
        <dbReference type="ARBA" id="ARBA00022801"/>
    </source>
</evidence>
<gene>
    <name evidence="8" type="ORF">TCE0_015r02194</name>
</gene>
<dbReference type="InterPro" id="IPR049730">
    <property type="entry name" value="SNF2/RAD54-like_C"/>
</dbReference>
<dbReference type="SMART" id="SM00487">
    <property type="entry name" value="DEXDc"/>
    <property type="match status" value="1"/>
</dbReference>
<evidence type="ECO:0000256" key="5">
    <source>
        <dbReference type="SAM" id="MobiDB-lite"/>
    </source>
</evidence>
<dbReference type="GO" id="GO:0008094">
    <property type="term" value="F:ATP-dependent activity, acting on DNA"/>
    <property type="evidence" value="ECO:0007669"/>
    <property type="project" value="TreeGrafter"/>
</dbReference>
<dbReference type="Gene3D" id="3.40.50.300">
    <property type="entry name" value="P-loop containing nucleotide triphosphate hydrolases"/>
    <property type="match status" value="1"/>
</dbReference>
<comment type="caution">
    <text evidence="8">The sequence shown here is derived from an EMBL/GenBank/DDBJ whole genome shotgun (WGS) entry which is preliminary data.</text>
</comment>
<feature type="domain" description="Helicase ATP-binding" evidence="6">
    <location>
        <begin position="278"/>
        <end position="471"/>
    </location>
</feature>
<dbReference type="Gene3D" id="3.40.50.10810">
    <property type="entry name" value="Tandem AAA-ATPase domain"/>
    <property type="match status" value="1"/>
</dbReference>
<evidence type="ECO:0000259" key="6">
    <source>
        <dbReference type="PROSITE" id="PS51192"/>
    </source>
</evidence>
<evidence type="ECO:0000259" key="7">
    <source>
        <dbReference type="PROSITE" id="PS51194"/>
    </source>
</evidence>
<dbReference type="InterPro" id="IPR001650">
    <property type="entry name" value="Helicase_C-like"/>
</dbReference>
<dbReference type="PROSITE" id="PS51192">
    <property type="entry name" value="HELICASE_ATP_BIND_1"/>
    <property type="match status" value="1"/>
</dbReference>
<dbReference type="Proteomes" id="UP000053095">
    <property type="component" value="Unassembled WGS sequence"/>
</dbReference>
<dbReference type="PROSITE" id="PS51194">
    <property type="entry name" value="HELICASE_CTER"/>
    <property type="match status" value="1"/>
</dbReference>
<keyword evidence="1" id="KW-0547">Nucleotide-binding</keyword>
<dbReference type="CDD" id="cd18793">
    <property type="entry name" value="SF2_C_SNF"/>
    <property type="match status" value="1"/>
</dbReference>
<dbReference type="PANTHER" id="PTHR45626:SF17">
    <property type="entry name" value="HELICASE-LIKE TRANSCRIPTION FACTOR"/>
    <property type="match status" value="1"/>
</dbReference>
<feature type="region of interest" description="Disordered" evidence="5">
    <location>
        <begin position="150"/>
        <end position="176"/>
    </location>
</feature>
<dbReference type="InterPro" id="IPR000330">
    <property type="entry name" value="SNF2_N"/>
</dbReference>
<dbReference type="Pfam" id="PF00176">
    <property type="entry name" value="SNF2-rel_dom"/>
    <property type="match status" value="1"/>
</dbReference>
<dbReference type="InterPro" id="IPR014001">
    <property type="entry name" value="Helicase_ATP-bd"/>
</dbReference>
<dbReference type="InterPro" id="IPR050628">
    <property type="entry name" value="SNF2_RAD54_helicase_TF"/>
</dbReference>
<sequence length="860" mass="96804">MKATSDNAVEGTPVSDPISVLETPQIDIVPVQETPVSDPILIQGSPEIDTVPIPETPASDFLPIEGTPQNEIIPKSDEVHMQLESLLDANPWQQQTTPEETPNADDEELFVIQDPPQRQIRRTPRLTHAEIRESVKIGLDDSGAGKIPRSSLLGASLRPNINNNNKGKGRKRSRANDVDVSTLAGTDLIADAQANFGQLSIPVSAQGNKQSALSEMVASLPPEARSDAIPDKQLVIDATKKFTQKPRPDKKGGWKHPRLKTSLYHHQVLGAAFMREREKSKEQPTGGMLCDVMGLGKTIQTLANIVDDSEELEDNANTTLIVAPRGLIDHWIRQIENHVQSNFLKPILCHYAGSRNESDDLELFLGCKIILTSYDEIRMSYPIKLKDRPDLPPEQLIHWGMGVYMKSAGPLHQIRFRRIILDEGQQIRNPEAQTSVAVRALHGHYKWILSGTPLLNHSAEFWAYFKFLGVPNIGRFSSFVSNFCNGSDVSNQRLVNIVQKVVFRRTHRSRLFSCPIITLPNLNEKTVLVKPFAIEQALYKMLVTSFINQLNSLADQEDEQSRCFLTMLLKLRMLNSHILCVQERLKMILDDDKNLEILQSAVADSSNDEADINRDIYVRLEELIHATKQARRSEKRNKSAEGMFRDYENTRATAVDYSDDVTDWMAAAGHKMPSSKVLKTRDVIREWFKDAPDTKLVIFTQFRAMTHIFYHMCKKEGWAFAMLTGDMKFPDRTQSLADFQTMPEIKILIASLKVGGTGLDITAANKCILVEPWWNDAVQQQAFCRLFRIGQERDVEIVKLVAKNTIDDYMMDLQKMKLKEIEGAIGDATLPSAGIEGLLINHFGDPQQLPNWGTIIHQHP</sequence>
<keyword evidence="9" id="KW-1185">Reference proteome</keyword>
<organism evidence="8 9">
    <name type="scientific">Talaromyces pinophilus</name>
    <name type="common">Penicillium pinophilum</name>
    <dbReference type="NCBI Taxonomy" id="128442"/>
    <lineage>
        <taxon>Eukaryota</taxon>
        <taxon>Fungi</taxon>
        <taxon>Dikarya</taxon>
        <taxon>Ascomycota</taxon>
        <taxon>Pezizomycotina</taxon>
        <taxon>Eurotiomycetes</taxon>
        <taxon>Eurotiomycetidae</taxon>
        <taxon>Eurotiales</taxon>
        <taxon>Trichocomaceae</taxon>
        <taxon>Talaromyces</taxon>
        <taxon>Talaromyces sect. Talaromyces</taxon>
    </lineage>
</organism>
<keyword evidence="4" id="KW-0067">ATP-binding</keyword>
<reference evidence="9" key="1">
    <citation type="journal article" date="2015" name="Genome Announc.">
        <title>Draft genome sequence of Talaromyces cellulolyticus strain Y-94, a source of lignocellulosic biomass-degrading enzymes.</title>
        <authorList>
            <person name="Fujii T."/>
            <person name="Koike H."/>
            <person name="Sawayama S."/>
            <person name="Yano S."/>
            <person name="Inoue H."/>
        </authorList>
    </citation>
    <scope>NUCLEOTIDE SEQUENCE [LARGE SCALE GENOMIC DNA]</scope>
    <source>
        <strain evidence="9">Y-94</strain>
    </source>
</reference>
<name>A0A6V8H3E1_TALPI</name>
<proteinExistence type="predicted"/>
<dbReference type="GO" id="GO:0005634">
    <property type="term" value="C:nucleus"/>
    <property type="evidence" value="ECO:0007669"/>
    <property type="project" value="TreeGrafter"/>
</dbReference>
<dbReference type="GO" id="GO:0006281">
    <property type="term" value="P:DNA repair"/>
    <property type="evidence" value="ECO:0007669"/>
    <property type="project" value="TreeGrafter"/>
</dbReference>
<evidence type="ECO:0000256" key="4">
    <source>
        <dbReference type="ARBA" id="ARBA00022840"/>
    </source>
</evidence>
<evidence type="ECO:0000256" key="3">
    <source>
        <dbReference type="ARBA" id="ARBA00022806"/>
    </source>
</evidence>
<accession>A0A6V8H3E1</accession>
<dbReference type="GO" id="GO:0004386">
    <property type="term" value="F:helicase activity"/>
    <property type="evidence" value="ECO:0007669"/>
    <property type="project" value="UniProtKB-KW"/>
</dbReference>
<keyword evidence="3 8" id="KW-0347">Helicase</keyword>
<dbReference type="CDD" id="cd18008">
    <property type="entry name" value="DEXDc_SHPRH-like"/>
    <property type="match status" value="1"/>
</dbReference>
<dbReference type="GO" id="GO:0016787">
    <property type="term" value="F:hydrolase activity"/>
    <property type="evidence" value="ECO:0007669"/>
    <property type="project" value="UniProtKB-KW"/>
</dbReference>
<dbReference type="AlphaFoldDB" id="A0A6V8H3E1"/>
<evidence type="ECO:0000313" key="9">
    <source>
        <dbReference type="Proteomes" id="UP000053095"/>
    </source>
</evidence>
<evidence type="ECO:0000256" key="1">
    <source>
        <dbReference type="ARBA" id="ARBA00022741"/>
    </source>
</evidence>
<protein>
    <submittedName>
        <fullName evidence="8">SNF2 family helicase</fullName>
    </submittedName>
</protein>
<dbReference type="EMBL" id="DF933811">
    <property type="protein sequence ID" value="GAM34545.1"/>
    <property type="molecule type" value="Genomic_DNA"/>
</dbReference>
<dbReference type="SMART" id="SM00490">
    <property type="entry name" value="HELICc"/>
    <property type="match status" value="1"/>
</dbReference>
<dbReference type="PANTHER" id="PTHR45626">
    <property type="entry name" value="TRANSCRIPTION TERMINATION FACTOR 2-RELATED"/>
    <property type="match status" value="1"/>
</dbReference>
<dbReference type="SUPFAM" id="SSF52540">
    <property type="entry name" value="P-loop containing nucleoside triphosphate hydrolases"/>
    <property type="match status" value="2"/>
</dbReference>
<dbReference type="Pfam" id="PF00271">
    <property type="entry name" value="Helicase_C"/>
    <property type="match status" value="1"/>
</dbReference>